<evidence type="ECO:0000256" key="1">
    <source>
        <dbReference type="ARBA" id="ARBA00004606"/>
    </source>
</evidence>
<evidence type="ECO:0000256" key="2">
    <source>
        <dbReference type="ARBA" id="ARBA00004922"/>
    </source>
</evidence>
<feature type="domain" description="Fringe-like glycosyltransferase" evidence="13">
    <location>
        <begin position="55"/>
        <end position="216"/>
    </location>
</feature>
<accession>A0A6H5GKB6</accession>
<comment type="subcellular location">
    <subcellularLocation>
        <location evidence="1">Membrane</location>
        <topology evidence="1">Single-pass type II membrane protein</topology>
    </subcellularLocation>
</comment>
<dbReference type="Gene3D" id="3.90.550.50">
    <property type="match status" value="1"/>
</dbReference>
<keyword evidence="15" id="KW-1185">Reference proteome</keyword>
<evidence type="ECO:0000256" key="10">
    <source>
        <dbReference type="ARBA" id="ARBA00022989"/>
    </source>
</evidence>
<protein>
    <recommendedName>
        <fullName evidence="4">N-acetylgalactosaminide beta-1,3-galactosyltransferase</fullName>
        <ecNumber evidence="4">2.4.1.122</ecNumber>
    </recommendedName>
</protein>
<dbReference type="EC" id="2.4.1.122" evidence="4"/>
<comment type="pathway">
    <text evidence="2">Protein modification; protein glycosylation.</text>
</comment>
<evidence type="ECO:0000256" key="7">
    <source>
        <dbReference type="ARBA" id="ARBA00022692"/>
    </source>
</evidence>
<evidence type="ECO:0000259" key="13">
    <source>
        <dbReference type="Pfam" id="PF02434"/>
    </source>
</evidence>
<dbReference type="InterPro" id="IPR026050">
    <property type="entry name" value="C1GALT1/C1GALT1_chp1"/>
</dbReference>
<keyword evidence="9" id="KW-0735">Signal-anchor</keyword>
<reference evidence="14 15" key="1">
    <citation type="submission" date="2020-02" db="EMBL/GenBank/DDBJ databases">
        <authorList>
            <person name="Ferguson B K."/>
        </authorList>
    </citation>
    <scope>NUCLEOTIDE SEQUENCE [LARGE SCALE GENOMIC DNA]</scope>
</reference>
<keyword evidence="10" id="KW-1133">Transmembrane helix</keyword>
<keyword evidence="6" id="KW-0808">Transferase</keyword>
<evidence type="ECO:0000256" key="11">
    <source>
        <dbReference type="ARBA" id="ARBA00023136"/>
    </source>
</evidence>
<evidence type="ECO:0000256" key="9">
    <source>
        <dbReference type="ARBA" id="ARBA00022968"/>
    </source>
</evidence>
<gene>
    <name evidence="14" type="ORF">NTEN_LOCUS8168</name>
</gene>
<evidence type="ECO:0000256" key="12">
    <source>
        <dbReference type="SAM" id="MobiDB-lite"/>
    </source>
</evidence>
<evidence type="ECO:0000256" key="4">
    <source>
        <dbReference type="ARBA" id="ARBA00012557"/>
    </source>
</evidence>
<name>A0A6H5GKB6_9HEMI</name>
<organism evidence="14 15">
    <name type="scientific">Nesidiocoris tenuis</name>
    <dbReference type="NCBI Taxonomy" id="355587"/>
    <lineage>
        <taxon>Eukaryota</taxon>
        <taxon>Metazoa</taxon>
        <taxon>Ecdysozoa</taxon>
        <taxon>Arthropoda</taxon>
        <taxon>Hexapoda</taxon>
        <taxon>Insecta</taxon>
        <taxon>Pterygota</taxon>
        <taxon>Neoptera</taxon>
        <taxon>Paraneoptera</taxon>
        <taxon>Hemiptera</taxon>
        <taxon>Heteroptera</taxon>
        <taxon>Panheteroptera</taxon>
        <taxon>Cimicomorpha</taxon>
        <taxon>Miridae</taxon>
        <taxon>Dicyphina</taxon>
        <taxon>Nesidiocoris</taxon>
    </lineage>
</organism>
<comment type="similarity">
    <text evidence="3">Belongs to the glycosyltransferase 31 family. Beta3-Gal-T subfamily.</text>
</comment>
<keyword evidence="8" id="KW-0547">Nucleotide-binding</keyword>
<dbReference type="GO" id="GO:0016263">
    <property type="term" value="F:glycoprotein-N-acetylgalactosamine 3-beta-galactosyltransferase activity"/>
    <property type="evidence" value="ECO:0007669"/>
    <property type="project" value="UniProtKB-EC"/>
</dbReference>
<proteinExistence type="inferred from homology"/>
<dbReference type="InterPro" id="IPR003378">
    <property type="entry name" value="Fringe-like_glycosylTrfase"/>
</dbReference>
<dbReference type="UniPathway" id="UPA00378"/>
<dbReference type="AlphaFoldDB" id="A0A6H5GKB6"/>
<dbReference type="EMBL" id="CADCXU010012001">
    <property type="protein sequence ID" value="CAB0002381.1"/>
    <property type="molecule type" value="Genomic_DNA"/>
</dbReference>
<keyword evidence="11" id="KW-0472">Membrane</keyword>
<evidence type="ECO:0000313" key="14">
    <source>
        <dbReference type="EMBL" id="CAB0002381.1"/>
    </source>
</evidence>
<dbReference type="PANTHER" id="PTHR23033">
    <property type="entry name" value="BETA1,3-GALACTOSYLTRANSFERASE"/>
    <property type="match status" value="1"/>
</dbReference>
<dbReference type="OrthoDB" id="414175at2759"/>
<sequence length="291" mass="32768">MTIEGVTLIARGVMRSSHAKDNKHNYEIVTRVNSTRILCIVRCSTKKTYIEEVEKTYYFCYSGLNAVAATWAKKCHHSIFLVPLGTHPEIKLPVNGEIMNFTEQKSGLDPLLDSLKYAYNEYFDKFDWIFKANDDTFAVIENLRNLLLQYNTAEPLLIGGQSVHYVTPKRRAAGTSYAISKEALKRFVLEAVPDPFCSTSTLPEDIALTACLLSVGVETVNTRDDRGQKKFYPELQSRLYELGQDLVPKRAKNVRNPSYQELFRGGKNEPDAVPPPTTRALGRKLAGAPQL</sequence>
<feature type="region of interest" description="Disordered" evidence="12">
    <location>
        <begin position="261"/>
        <end position="291"/>
    </location>
</feature>
<dbReference type="GO" id="GO:0016020">
    <property type="term" value="C:membrane"/>
    <property type="evidence" value="ECO:0007669"/>
    <property type="project" value="UniProtKB-SubCell"/>
</dbReference>
<evidence type="ECO:0000313" key="15">
    <source>
        <dbReference type="Proteomes" id="UP000479000"/>
    </source>
</evidence>
<feature type="non-terminal residue" evidence="14">
    <location>
        <position position="291"/>
    </location>
</feature>
<keyword evidence="5" id="KW-0328">Glycosyltransferase</keyword>
<evidence type="ECO:0000256" key="3">
    <source>
        <dbReference type="ARBA" id="ARBA00006462"/>
    </source>
</evidence>
<dbReference type="Pfam" id="PF02434">
    <property type="entry name" value="Fringe"/>
    <property type="match status" value="1"/>
</dbReference>
<keyword evidence="7" id="KW-0812">Transmembrane</keyword>
<evidence type="ECO:0000256" key="5">
    <source>
        <dbReference type="ARBA" id="ARBA00022676"/>
    </source>
</evidence>
<evidence type="ECO:0000256" key="8">
    <source>
        <dbReference type="ARBA" id="ARBA00022741"/>
    </source>
</evidence>
<evidence type="ECO:0000256" key="6">
    <source>
        <dbReference type="ARBA" id="ARBA00022679"/>
    </source>
</evidence>
<dbReference type="GO" id="GO:0000166">
    <property type="term" value="F:nucleotide binding"/>
    <property type="evidence" value="ECO:0007669"/>
    <property type="project" value="UniProtKB-KW"/>
</dbReference>
<dbReference type="Proteomes" id="UP000479000">
    <property type="component" value="Unassembled WGS sequence"/>
</dbReference>